<sequence length="56" mass="6514">MPLIQDKINIPKNNIKKTSIIFFLFPKGFELGGKYFIDSLLFHLIIHLDKKQNLIG</sequence>
<accession>A0A1W1HKY1</accession>
<dbReference type="AlphaFoldDB" id="A0A1W1HKY1"/>
<keyword evidence="2" id="KW-1185">Reference proteome</keyword>
<organism evidence="1 2">
    <name type="scientific">Desulfamplus magnetovallimortis</name>
    <dbReference type="NCBI Taxonomy" id="1246637"/>
    <lineage>
        <taxon>Bacteria</taxon>
        <taxon>Pseudomonadati</taxon>
        <taxon>Thermodesulfobacteriota</taxon>
        <taxon>Desulfobacteria</taxon>
        <taxon>Desulfobacterales</taxon>
        <taxon>Desulfobacteraceae</taxon>
        <taxon>Desulfamplus</taxon>
    </lineage>
</organism>
<dbReference type="EMBL" id="FWEV01000338">
    <property type="protein sequence ID" value="SLM33167.1"/>
    <property type="molecule type" value="Genomic_DNA"/>
</dbReference>
<protein>
    <submittedName>
        <fullName evidence="1">Uncharacterized protein</fullName>
    </submittedName>
</protein>
<name>A0A1W1HKY1_9BACT</name>
<evidence type="ECO:0000313" key="1">
    <source>
        <dbReference type="EMBL" id="SLM33167.1"/>
    </source>
</evidence>
<gene>
    <name evidence="1" type="ORF">MTBBW1_910005</name>
</gene>
<dbReference type="Proteomes" id="UP000191931">
    <property type="component" value="Unassembled WGS sequence"/>
</dbReference>
<reference evidence="1 2" key="1">
    <citation type="submission" date="2017-03" db="EMBL/GenBank/DDBJ databases">
        <authorList>
            <person name="Afonso C.L."/>
            <person name="Miller P.J."/>
            <person name="Scott M.A."/>
            <person name="Spackman E."/>
            <person name="Goraichik I."/>
            <person name="Dimitrov K.M."/>
            <person name="Suarez D.L."/>
            <person name="Swayne D.E."/>
        </authorList>
    </citation>
    <scope>NUCLEOTIDE SEQUENCE [LARGE SCALE GENOMIC DNA]</scope>
    <source>
        <strain evidence="1">PRJEB14757</strain>
    </source>
</reference>
<proteinExistence type="predicted"/>
<evidence type="ECO:0000313" key="2">
    <source>
        <dbReference type="Proteomes" id="UP000191931"/>
    </source>
</evidence>